<dbReference type="AlphaFoldDB" id="A0A2K5WJX0"/>
<feature type="region of interest" description="Disordered" evidence="1">
    <location>
        <begin position="106"/>
        <end position="212"/>
    </location>
</feature>
<evidence type="ECO:0000313" key="3">
    <source>
        <dbReference type="Ensembl" id="ENSMFAP00000037447.2"/>
    </source>
</evidence>
<evidence type="ECO:0000259" key="2">
    <source>
        <dbReference type="PROSITE" id="PS50806"/>
    </source>
</evidence>
<dbReference type="SMART" id="SM00349">
    <property type="entry name" value="KRAB"/>
    <property type="match status" value="1"/>
</dbReference>
<feature type="compositionally biased region" description="Basic and acidic residues" evidence="1">
    <location>
        <begin position="139"/>
        <end position="149"/>
    </location>
</feature>
<dbReference type="Proteomes" id="UP000233100">
    <property type="component" value="Chromosome X"/>
</dbReference>
<reference evidence="3" key="3">
    <citation type="submission" date="2025-09" db="UniProtKB">
        <authorList>
            <consortium name="Ensembl"/>
        </authorList>
    </citation>
    <scope>IDENTIFICATION</scope>
</reference>
<evidence type="ECO:0000256" key="1">
    <source>
        <dbReference type="SAM" id="MobiDB-lite"/>
    </source>
</evidence>
<dbReference type="GO" id="GO:0005634">
    <property type="term" value="C:nucleus"/>
    <property type="evidence" value="ECO:0007669"/>
    <property type="project" value="InterPro"/>
</dbReference>
<dbReference type="InterPro" id="IPR036051">
    <property type="entry name" value="KRAB_dom_sf"/>
</dbReference>
<dbReference type="Pfam" id="PF09514">
    <property type="entry name" value="SSXRD"/>
    <property type="match status" value="1"/>
</dbReference>
<dbReference type="Ensembl" id="ENSMFAT00000011697.2">
    <property type="protein sequence ID" value="ENSMFAP00000037447.2"/>
    <property type="gene ID" value="ENSMFAG00000035694.2"/>
</dbReference>
<protein>
    <recommendedName>
        <fullName evidence="2">KRAB-related domain-containing protein</fullName>
    </recommendedName>
</protein>
<dbReference type="InterPro" id="IPR019041">
    <property type="entry name" value="SSXRD_motif"/>
</dbReference>
<dbReference type="GO" id="GO:0006355">
    <property type="term" value="P:regulation of DNA-templated transcription"/>
    <property type="evidence" value="ECO:0007669"/>
    <property type="project" value="InterPro"/>
</dbReference>
<dbReference type="PANTHER" id="PTHR14112:SF8">
    <property type="entry name" value="PROTEIN SSX4"/>
    <property type="match status" value="1"/>
</dbReference>
<feature type="compositionally biased region" description="Acidic residues" evidence="1">
    <location>
        <begin position="203"/>
        <end position="212"/>
    </location>
</feature>
<feature type="compositionally biased region" description="Basic residues" evidence="1">
    <location>
        <begin position="177"/>
        <end position="194"/>
    </location>
</feature>
<reference evidence="3" key="2">
    <citation type="submission" date="2025-08" db="UniProtKB">
        <authorList>
            <consortium name="Ensembl"/>
        </authorList>
    </citation>
    <scope>IDENTIFICATION</scope>
</reference>
<feature type="domain" description="KRAB-related" evidence="2">
    <location>
        <begin position="44"/>
        <end position="107"/>
    </location>
</feature>
<evidence type="ECO:0000313" key="4">
    <source>
        <dbReference type="Proteomes" id="UP000233100"/>
    </source>
</evidence>
<accession>A0A2K5WJX0</accession>
<dbReference type="SUPFAM" id="SSF109640">
    <property type="entry name" value="KRAB domain (Kruppel-associated box)"/>
    <property type="match status" value="1"/>
</dbReference>
<proteinExistence type="predicted"/>
<dbReference type="PANTHER" id="PTHR14112">
    <property type="entry name" value="SYNOVIAL SARCOMA, X MEMBER"/>
    <property type="match status" value="1"/>
</dbReference>
<dbReference type="STRING" id="9541.ENSMFAP00000037447"/>
<dbReference type="GeneTree" id="ENSGT00390000012484"/>
<keyword evidence="4" id="KW-1185">Reference proteome</keyword>
<dbReference type="PROSITE" id="PS50806">
    <property type="entry name" value="KRAB_RELATED"/>
    <property type="match status" value="1"/>
</dbReference>
<organism evidence="3 4">
    <name type="scientific">Macaca fascicularis</name>
    <name type="common">Crab-eating macaque</name>
    <name type="synonym">Cynomolgus monkey</name>
    <dbReference type="NCBI Taxonomy" id="9541"/>
    <lineage>
        <taxon>Eukaryota</taxon>
        <taxon>Metazoa</taxon>
        <taxon>Chordata</taxon>
        <taxon>Craniata</taxon>
        <taxon>Vertebrata</taxon>
        <taxon>Euteleostomi</taxon>
        <taxon>Mammalia</taxon>
        <taxon>Eutheria</taxon>
        <taxon>Euarchontoglires</taxon>
        <taxon>Primates</taxon>
        <taxon>Haplorrhini</taxon>
        <taxon>Catarrhini</taxon>
        <taxon>Cercopithecidae</taxon>
        <taxon>Cercopithecinae</taxon>
        <taxon>Macaca</taxon>
    </lineage>
</organism>
<sequence length="212" mass="24394">MRQVAISTPSCPFLTFSDQTAPGAMNGDNTFARRPRDDAQISEKIQKAFDDIAQYFSKKEWEKMKASEKIIYVYMKINYEVMTKLGFKVTLPPFMCSKRAADFHRNDFDNDRNRGNQVEHPQMTSGRLQGIFPKIMPKKPAEKENDSKQVAEASGPRNGGKQLCPPRKPSTSEKINKRSGPKRGKHAWTHRLRERKQPVIYEEISDPEEDDE</sequence>
<dbReference type="InterPro" id="IPR001909">
    <property type="entry name" value="KRAB"/>
</dbReference>
<dbReference type="InterPro" id="IPR003655">
    <property type="entry name" value="aKRAB"/>
</dbReference>
<name>A0A2K5WJX0_MACFA</name>
<dbReference type="VEuPathDB" id="HostDB:ENSMFAG00000037956"/>
<reference evidence="3 4" key="1">
    <citation type="submission" date="2013-03" db="EMBL/GenBank/DDBJ databases">
        <authorList>
            <person name="Warren W."/>
            <person name="Wilson R.K."/>
        </authorList>
    </citation>
    <scope>NUCLEOTIDE SEQUENCE</scope>
</reference>